<keyword evidence="5" id="KW-0521">NADP</keyword>
<keyword evidence="4" id="KW-0274">FAD</keyword>
<evidence type="ECO:0000256" key="8">
    <source>
        <dbReference type="SAM" id="MobiDB-lite"/>
    </source>
</evidence>
<dbReference type="AlphaFoldDB" id="A0A8J2JIR5"/>
<sequence>MGENIPVHKTFNTKLADYSVEHHGHQGVYADNLEVDALIVGAGFAGIFMLKTLRDKGYKTVVYEAGNDTGGTWRWNCYPGAGVDSEVPEYEFQWPEVYNTWTWPCNYPTYADLRAYFDHVDKVLDIKKDIAFNTVFVKGNFDTESGRWHIRTADGRVAKAKYLVLGTGFAARRYIPDWPGMDKFKGVIHHSSFWPDEKVDVTNKRCAIIGTGASGVQITQAWGPEAGHLKVFQRTPNLAVPMRRKYPSAEEQNAAKKFYPELFRYREECFAGFHYDWYEKNTFDDTPEEREKLYEQVWADGGFRYWVALYKDNLFNAEANKESYRFWAKKTRNRIGDPRKRDLLAPLDMPHYFGVKRPCLEYDYYEQFNRENVDLVDIRNNAIKEFTETGIILEDGTHHEFDVIAVATGFDVVTGVMTQLGLESIYDTKLEEEWKTGATTYLGVSTQGYPNMFHIYGPHGPTLLSNGPTSVSVQGRWIVDAIDKMTLNNIKYINPTEKAGKEWKQHILDLNSKSLFPTTRSTYMGGSIPGKIYEPVCYSGGIPKYKKEIRNAFDTMEGFEIGSGYSIFTFHSPLHQSQVTGLLSLALVVVRLVAGAGSTLLVWRIIFILLENRGVTLSELTRTISFRLPILPAIEAERSLFWSLWATIALALMWPHGFAAPLASSSISWIPSLKLRNYKVTASIERIGDFAHWDAITYVDIRAITVISAAALTANEPQYAFKSESIQLRRNQPPMDQRNRQRELTTCWKRNLLGFAVRVSMVLSEEELAMGRLPSDEDECPTVSAEFGKLPSVAQQKVAVAKKNGTITTYDCYVLAEVEMTAGIYRAQDCEVVSSNSTSQSYATCSVPRDDEVIEEDWLHSLSLDFTSEVIKYSILQDFTHPRMSPDLDTYVTGMLTMGYHAIWSTLMRRLGNNTEPISCQKSENAVFVSVDSQKLYVWLSMNATLTLAAVIVFGASMKAKNENTVSLDDKDHRLPRLRWQRAVRGSDDDTDQAATLHCRKIVLAKDSEPSARQAPVSDQTQAANPHSPNLRPCDDASISIKDPDREHLPNIPNLIGLRAQATRSYGPGAVPRTRRSDNDIYAENVSNNKIVPLTIIKGAGHEHIPIPEGECAIIADFHSVKSQSAHSTPYLTTGFYRVVPGPTRYGEYDYEETKYVLKGQIDITDEATGKTHHLVAGDWAFFHVGSKAQFSTKTEGVAFYAVTRPKNDGHPNLVGREEDVSKL</sequence>
<dbReference type="Proteomes" id="UP000693738">
    <property type="component" value="Unassembled WGS sequence"/>
</dbReference>
<comment type="cofactor">
    <cofactor evidence="1">
        <name>FAD</name>
        <dbReference type="ChEBI" id="CHEBI:57692"/>
    </cofactor>
</comment>
<evidence type="ECO:0000256" key="7">
    <source>
        <dbReference type="ARBA" id="ARBA00023033"/>
    </source>
</evidence>
<evidence type="ECO:0000259" key="9">
    <source>
        <dbReference type="Pfam" id="PF05899"/>
    </source>
</evidence>
<dbReference type="PANTHER" id="PTHR43098">
    <property type="entry name" value="L-ORNITHINE N(5)-MONOOXYGENASE-RELATED"/>
    <property type="match status" value="1"/>
</dbReference>
<keyword evidence="7" id="KW-0503">Monooxygenase</keyword>
<evidence type="ECO:0000256" key="1">
    <source>
        <dbReference type="ARBA" id="ARBA00001974"/>
    </source>
</evidence>
<protein>
    <recommendedName>
        <fullName evidence="9">(S)-ureidoglycine aminohydrolase cupin domain-containing protein</fullName>
    </recommendedName>
</protein>
<feature type="domain" description="(S)-ureidoglycine aminohydrolase cupin" evidence="9">
    <location>
        <begin position="1148"/>
        <end position="1191"/>
    </location>
</feature>
<proteinExistence type="inferred from homology"/>
<accession>A0A8J2JIR5</accession>
<evidence type="ECO:0000313" key="11">
    <source>
        <dbReference type="Proteomes" id="UP000693738"/>
    </source>
</evidence>
<evidence type="ECO:0000256" key="6">
    <source>
        <dbReference type="ARBA" id="ARBA00023002"/>
    </source>
</evidence>
<dbReference type="GO" id="GO:0050660">
    <property type="term" value="F:flavin adenine dinucleotide binding"/>
    <property type="evidence" value="ECO:0007669"/>
    <property type="project" value="InterPro"/>
</dbReference>
<name>A0A8J2JIR5_FUSEQ</name>
<dbReference type="EMBL" id="CAJSTJ010000195">
    <property type="protein sequence ID" value="CAG7565934.1"/>
    <property type="molecule type" value="Genomic_DNA"/>
</dbReference>
<dbReference type="PANTHER" id="PTHR43098:SF3">
    <property type="entry name" value="L-ORNITHINE N(5)-MONOOXYGENASE-RELATED"/>
    <property type="match status" value="1"/>
</dbReference>
<dbReference type="GO" id="GO:0004499">
    <property type="term" value="F:N,N-dimethylaniline monooxygenase activity"/>
    <property type="evidence" value="ECO:0007669"/>
    <property type="project" value="InterPro"/>
</dbReference>
<evidence type="ECO:0000256" key="3">
    <source>
        <dbReference type="ARBA" id="ARBA00022630"/>
    </source>
</evidence>
<evidence type="ECO:0000313" key="10">
    <source>
        <dbReference type="EMBL" id="CAG7565934.1"/>
    </source>
</evidence>
<feature type="compositionally biased region" description="Polar residues" evidence="8">
    <location>
        <begin position="1017"/>
        <end position="1028"/>
    </location>
</feature>
<dbReference type="InterPro" id="IPR020946">
    <property type="entry name" value="Flavin_mOase-like"/>
</dbReference>
<keyword evidence="6" id="KW-0560">Oxidoreductase</keyword>
<dbReference type="InterPro" id="IPR008579">
    <property type="entry name" value="UGlyAH_Cupin_dom"/>
</dbReference>
<organism evidence="10 11">
    <name type="scientific">Fusarium equiseti</name>
    <name type="common">Fusarium scirpi</name>
    <dbReference type="NCBI Taxonomy" id="61235"/>
    <lineage>
        <taxon>Eukaryota</taxon>
        <taxon>Fungi</taxon>
        <taxon>Dikarya</taxon>
        <taxon>Ascomycota</taxon>
        <taxon>Pezizomycotina</taxon>
        <taxon>Sordariomycetes</taxon>
        <taxon>Hypocreomycetidae</taxon>
        <taxon>Hypocreales</taxon>
        <taxon>Nectriaceae</taxon>
        <taxon>Fusarium</taxon>
        <taxon>Fusarium incarnatum-equiseti species complex</taxon>
    </lineage>
</organism>
<evidence type="ECO:0000256" key="5">
    <source>
        <dbReference type="ARBA" id="ARBA00022857"/>
    </source>
</evidence>
<evidence type="ECO:0000256" key="4">
    <source>
        <dbReference type="ARBA" id="ARBA00022827"/>
    </source>
</evidence>
<keyword evidence="3" id="KW-0285">Flavoprotein</keyword>
<evidence type="ECO:0000256" key="2">
    <source>
        <dbReference type="ARBA" id="ARBA00010139"/>
    </source>
</evidence>
<dbReference type="Pfam" id="PF00743">
    <property type="entry name" value="FMO-like"/>
    <property type="match status" value="1"/>
</dbReference>
<dbReference type="GO" id="GO:0050661">
    <property type="term" value="F:NADP binding"/>
    <property type="evidence" value="ECO:0007669"/>
    <property type="project" value="InterPro"/>
</dbReference>
<reference evidence="10" key="1">
    <citation type="submission" date="2021-05" db="EMBL/GenBank/DDBJ databases">
        <authorList>
            <person name="Khan N."/>
        </authorList>
    </citation>
    <scope>NUCLEOTIDE SEQUENCE</scope>
</reference>
<dbReference type="Pfam" id="PF05899">
    <property type="entry name" value="Cupin_3"/>
    <property type="match status" value="1"/>
</dbReference>
<comment type="similarity">
    <text evidence="2">Belongs to the FAD-binding monooxygenase family.</text>
</comment>
<gene>
    <name evidence="10" type="ORF">FEQUK3_LOCUS11628</name>
</gene>
<feature type="region of interest" description="Disordered" evidence="8">
    <location>
        <begin position="1008"/>
        <end position="1050"/>
    </location>
</feature>
<dbReference type="InterPro" id="IPR050775">
    <property type="entry name" value="FAD-binding_Monooxygenases"/>
</dbReference>
<comment type="caution">
    <text evidence="10">The sequence shown here is derived from an EMBL/GenBank/DDBJ whole genome shotgun (WGS) entry which is preliminary data.</text>
</comment>